<feature type="domain" description="Ribonucleotide reductase large subunit N-terminal" evidence="6">
    <location>
        <begin position="275"/>
        <end position="330"/>
    </location>
</feature>
<evidence type="ECO:0000256" key="3">
    <source>
        <dbReference type="ARBA" id="ARBA00023002"/>
    </source>
</evidence>
<evidence type="ECO:0000256" key="4">
    <source>
        <dbReference type="RuleBase" id="RU003410"/>
    </source>
</evidence>
<evidence type="ECO:0000256" key="1">
    <source>
        <dbReference type="ARBA" id="ARBA00010406"/>
    </source>
</evidence>
<feature type="region of interest" description="Disordered" evidence="5">
    <location>
        <begin position="820"/>
        <end position="851"/>
    </location>
</feature>
<dbReference type="EMBL" id="KF891883">
    <property type="protein sequence ID" value="AIW01554.1"/>
    <property type="molecule type" value="Genomic_DNA"/>
</dbReference>
<keyword evidence="3 4" id="KW-0560">Oxidoreductase</keyword>
<dbReference type="InterPro" id="IPR039718">
    <property type="entry name" value="Rrm1"/>
</dbReference>
<dbReference type="PRINTS" id="PR01183">
    <property type="entry name" value="RIBORDTASEM1"/>
</dbReference>
<evidence type="ECO:0000256" key="2">
    <source>
        <dbReference type="ARBA" id="ARBA00012274"/>
    </source>
</evidence>
<evidence type="ECO:0000259" key="6">
    <source>
        <dbReference type="Pfam" id="PF00317"/>
    </source>
</evidence>
<dbReference type="GO" id="GO:0005524">
    <property type="term" value="F:ATP binding"/>
    <property type="evidence" value="ECO:0007669"/>
    <property type="project" value="InterPro"/>
</dbReference>
<feature type="compositionally biased region" description="Acidic residues" evidence="5">
    <location>
        <begin position="821"/>
        <end position="841"/>
    </location>
</feature>
<dbReference type="InterPro" id="IPR008926">
    <property type="entry name" value="RNR_R1-su_N"/>
</dbReference>
<feature type="compositionally biased region" description="Polar residues" evidence="5">
    <location>
        <begin position="100"/>
        <end position="126"/>
    </location>
</feature>
<comment type="function">
    <text evidence="4">Provides the precursors necessary for DNA synthesis. Catalyzes the biosynthesis of deoxyribonucleotides from the corresponding ribonucleotides.</text>
</comment>
<name>A0A0R5RHX1_NPVSF</name>
<proteinExistence type="inferred from homology"/>
<comment type="similarity">
    <text evidence="1 4">Belongs to the ribonucleoside diphosphate reductase large chain family.</text>
</comment>
<feature type="domain" description="Ribonucleotide reductase large subunit C-terminal" evidence="7">
    <location>
        <begin position="377"/>
        <end position="811"/>
    </location>
</feature>
<keyword evidence="4" id="KW-0215">Deoxyribonucleotide synthesis</keyword>
<evidence type="ECO:0000259" key="7">
    <source>
        <dbReference type="Pfam" id="PF02867"/>
    </source>
</evidence>
<sequence>MCVLDIKASCRIVEVSQQLCSVNEKHLTSNFAMENLSMDLFATPANDATQNSQQENNLNDILPEELFNSNQEYYNNSQDYVENSQEQEQQQQVGEPSEPIASTSGEPSEPIASTSGEPESLFTPNVITEDNNEDTEDENEDVSEKIVEDSDDEDNDYFYNQYKKLHETMELQKKIKKNLCEDRMRLDKPEYYLSTDYTNVCRVTVEDTSNFDKEVVQIVTEMHEDIHESFQVVMKNLYHKNEIGQRLYCLAMVYGEELNKVLRHDRDYTYDLRLYENKNNLLERVQHMFMRVALTMYGDDIQKVIESYHMMSLRMYAHSDLAFACAGTNSTQLANDYKLYVDNCSDNIFLSYKIIQECATIMNCGGAVDLYMQNVSVKMLPVFNNMVRHILHKNKIVKLPTIHIELWHHEVKNFIETIRNNSDKVNFLQFTVDIPDIFMNRVKNNGYWTLLDPESCTSLSSKYGDKFEQAYVKFEKEHINAKIVKAKDLLKLIIDTMRINGNLSVMFKDTFNNNFSIEDEQVKYNIVFSASVAVDKCVNLETKQFDYNLLRRITKNAVRDLDAMININMYPLDKFENKKHNIAVGMQGFAETLLLLGYTFDMVEAKALNKLIAETIYYGAIEASNELAEASKELNESGKKKSYRNEKITQQIYNVYTDNETLMWDWQSLHEKVERYGVKHVTFVSNTYKTAFEILGTKTTSGPFNSFLYQIEKINYIEEVLVRALAHENLNTPTVINSILATKNGSVQNNDLIPDHIKKVFKLNTETDCKQLDYMIENSPYIDQTQELILHDTNYDNIYCNILKAWQNKLKINIKCHKIDDDDENEDKDNNDEDNEDDDYDSAPPQKKQRC</sequence>
<feature type="compositionally biased region" description="Acidic residues" evidence="5">
    <location>
        <begin position="130"/>
        <end position="141"/>
    </location>
</feature>
<dbReference type="Pfam" id="PF02867">
    <property type="entry name" value="Ribonuc_red_lgC"/>
    <property type="match status" value="1"/>
</dbReference>
<reference evidence="8" key="1">
    <citation type="submission" date="2013-11" db="EMBL/GenBank/DDBJ databases">
        <authorList>
            <person name="Hoang H.T."/>
            <person name="Killian M.L."/>
            <person name="Madson D.M."/>
            <person name="Arruda P.H.E."/>
            <person name="Sun D."/>
            <person name="Schwartz K.J."/>
            <person name="Yoon K."/>
        </authorList>
    </citation>
    <scope>NUCLEOTIDE SEQUENCE</scope>
    <source>
        <strain evidence="8">Colombian</strain>
    </source>
</reference>
<accession>A0A0R5RHX1</accession>
<dbReference type="EC" id="1.17.4.1" evidence="2 4"/>
<dbReference type="UniPathway" id="UPA00326"/>
<protein>
    <recommendedName>
        <fullName evidence="2 4">Ribonucleoside-diphosphate reductase</fullName>
        <ecNumber evidence="2 4">1.17.4.1</ecNumber>
    </recommendedName>
</protein>
<dbReference type="SUPFAM" id="SSF48168">
    <property type="entry name" value="R1 subunit of ribonucleotide reductase, N-terminal domain"/>
    <property type="match status" value="1"/>
</dbReference>
<gene>
    <name evidence="8" type="primary">RR-1</name>
</gene>
<dbReference type="InterPro" id="IPR013509">
    <property type="entry name" value="RNR_lsu_N"/>
</dbReference>
<dbReference type="PANTHER" id="PTHR11573">
    <property type="entry name" value="RIBONUCLEOSIDE-DIPHOSPHATE REDUCTASE LARGE CHAIN"/>
    <property type="match status" value="1"/>
</dbReference>
<dbReference type="Gene3D" id="3.20.70.20">
    <property type="match status" value="1"/>
</dbReference>
<comment type="catalytic activity">
    <reaction evidence="4">
        <text>a 2'-deoxyribonucleoside 5'-diphosphate + [thioredoxin]-disulfide + H2O = a ribonucleoside 5'-diphosphate + [thioredoxin]-dithiol</text>
        <dbReference type="Rhea" id="RHEA:23252"/>
        <dbReference type="Rhea" id="RHEA-COMP:10698"/>
        <dbReference type="Rhea" id="RHEA-COMP:10700"/>
        <dbReference type="ChEBI" id="CHEBI:15377"/>
        <dbReference type="ChEBI" id="CHEBI:29950"/>
        <dbReference type="ChEBI" id="CHEBI:50058"/>
        <dbReference type="ChEBI" id="CHEBI:57930"/>
        <dbReference type="ChEBI" id="CHEBI:73316"/>
        <dbReference type="EC" id="1.17.4.1"/>
    </reaction>
</comment>
<organismHost>
    <name type="scientific">Lepidoptera</name>
    <name type="common">moths &amp; butterflies</name>
    <dbReference type="NCBI Taxonomy" id="7088"/>
</organismHost>
<organism evidence="8">
    <name type="scientific">Spodoptera frugiperda nuclear polyhedrosis virus</name>
    <name type="common">SfNPV</name>
    <dbReference type="NCBI Taxonomy" id="10455"/>
    <lineage>
        <taxon>Viruses</taxon>
        <taxon>Viruses incertae sedis</taxon>
        <taxon>Naldaviricetes</taxon>
        <taxon>Lefavirales</taxon>
        <taxon>Baculoviridae</taxon>
        <taxon>Alphabaculovirus</taxon>
        <taxon>Alphabaculovirus spofrugiperdae</taxon>
    </lineage>
</organism>
<dbReference type="Pfam" id="PF00317">
    <property type="entry name" value="Ribonuc_red_lgN"/>
    <property type="match status" value="1"/>
</dbReference>
<evidence type="ECO:0000256" key="5">
    <source>
        <dbReference type="SAM" id="MobiDB-lite"/>
    </source>
</evidence>
<reference evidence="8" key="2">
    <citation type="journal article" date="2015" name="BMC Genomics">
        <title>Evidence of recent interspecies horizontal gene transfer regarding nucleopolyhedrovirus infection of Spodoptera frugiperda.</title>
        <authorList>
            <person name="Barrera G.P."/>
            <person name="Belaich M.N."/>
            <person name="Patarroyo M.A."/>
            <person name="Villamizar L.F."/>
            <person name="Ghiringhelli P.D."/>
        </authorList>
    </citation>
    <scope>NUCLEOTIDE SEQUENCE</scope>
    <source>
        <strain evidence="8">Colombian</strain>
    </source>
</reference>
<dbReference type="GO" id="GO:0004748">
    <property type="term" value="F:ribonucleoside-diphosphate reductase activity, thioredoxin disulfide as acceptor"/>
    <property type="evidence" value="ECO:0007669"/>
    <property type="project" value="UniProtKB-EC"/>
</dbReference>
<evidence type="ECO:0000313" key="8">
    <source>
        <dbReference type="EMBL" id="AIW01554.1"/>
    </source>
</evidence>
<dbReference type="InterPro" id="IPR000788">
    <property type="entry name" value="RNR_lg_C"/>
</dbReference>
<dbReference type="GO" id="GO:0009263">
    <property type="term" value="P:deoxyribonucleotide biosynthetic process"/>
    <property type="evidence" value="ECO:0007669"/>
    <property type="project" value="UniProtKB-KW"/>
</dbReference>
<feature type="region of interest" description="Disordered" evidence="5">
    <location>
        <begin position="80"/>
        <end position="150"/>
    </location>
</feature>
<dbReference type="PANTHER" id="PTHR11573:SF6">
    <property type="entry name" value="RIBONUCLEOSIDE-DIPHOSPHATE REDUCTASE LARGE SUBUNIT"/>
    <property type="match status" value="1"/>
</dbReference>
<dbReference type="SUPFAM" id="SSF51998">
    <property type="entry name" value="PFL-like glycyl radical enzymes"/>
    <property type="match status" value="1"/>
</dbReference>